<organism evidence="3 4">
    <name type="scientific">Penaeus vannamei</name>
    <name type="common">Whiteleg shrimp</name>
    <name type="synonym">Litopenaeus vannamei</name>
    <dbReference type="NCBI Taxonomy" id="6689"/>
    <lineage>
        <taxon>Eukaryota</taxon>
        <taxon>Metazoa</taxon>
        <taxon>Ecdysozoa</taxon>
        <taxon>Arthropoda</taxon>
        <taxon>Crustacea</taxon>
        <taxon>Multicrustacea</taxon>
        <taxon>Malacostraca</taxon>
        <taxon>Eumalacostraca</taxon>
        <taxon>Eucarida</taxon>
        <taxon>Decapoda</taxon>
        <taxon>Dendrobranchiata</taxon>
        <taxon>Penaeoidea</taxon>
        <taxon>Penaeidae</taxon>
        <taxon>Penaeus</taxon>
    </lineage>
</organism>
<accession>A0A3R7M4Q7</accession>
<sequence>MMAPPVCGRSLPLCVCVGSWSAPAPETSRLRCCSMVVAARRVSPRASAARPWGVPASHRSRHKSQLCGRVAVCVVGRCSSGTPRHRRRRHTQSTRIPASRSCVVVSGDCKKPPELKVTSDDTLTPKGYVVVDMALACNDMLIALVASSCVWADRAITPISAAHSVLLAETSRDYGSQVTRCVLKYDHSNCCLKVKVTDDVMCVQYKTDSQQELKKLEKLLSSLMKHMASDQR</sequence>
<comment type="caution">
    <text evidence="3">The sequence shown here is derived from an EMBL/GenBank/DDBJ whole genome shotgun (WGS) entry which is preliminary data.</text>
</comment>
<gene>
    <name evidence="3" type="ORF">C7M84_009788</name>
</gene>
<proteinExistence type="predicted"/>
<dbReference type="InterPro" id="IPR009018">
    <property type="entry name" value="Signal_recog_particle_SRP9/14"/>
</dbReference>
<keyword evidence="1" id="KW-0733">Signal recognition particle</keyword>
<evidence type="ECO:0000256" key="1">
    <source>
        <dbReference type="ARBA" id="ARBA00023135"/>
    </source>
</evidence>
<name>A0A3R7M4Q7_PENVA</name>
<keyword evidence="1" id="KW-0687">Ribonucleoprotein</keyword>
<reference evidence="3 4" key="2">
    <citation type="submission" date="2019-01" db="EMBL/GenBank/DDBJ databases">
        <title>The decoding of complex shrimp genome reveals the adaptation for benthos swimmer, frequently molting mechanism and breeding impact on genome.</title>
        <authorList>
            <person name="Sun Y."/>
            <person name="Gao Y."/>
            <person name="Yu Y."/>
        </authorList>
    </citation>
    <scope>NUCLEOTIDE SEQUENCE [LARGE SCALE GENOMIC DNA]</scope>
    <source>
        <tissue evidence="3">Muscle</tissue>
    </source>
</reference>
<feature type="domain" description="SRP9" evidence="2">
    <location>
        <begin position="181"/>
        <end position="227"/>
    </location>
</feature>
<evidence type="ECO:0000313" key="3">
    <source>
        <dbReference type="EMBL" id="ROT71860.1"/>
    </source>
</evidence>
<dbReference type="GO" id="GO:0006614">
    <property type="term" value="P:SRP-dependent cotranslational protein targeting to membrane"/>
    <property type="evidence" value="ECO:0007669"/>
    <property type="project" value="InterPro"/>
</dbReference>
<reference evidence="3 4" key="1">
    <citation type="submission" date="2018-04" db="EMBL/GenBank/DDBJ databases">
        <authorList>
            <person name="Zhang X."/>
            <person name="Yuan J."/>
            <person name="Li F."/>
            <person name="Xiang J."/>
        </authorList>
    </citation>
    <scope>NUCLEOTIDE SEQUENCE [LARGE SCALE GENOMIC DNA]</scope>
    <source>
        <tissue evidence="3">Muscle</tissue>
    </source>
</reference>
<dbReference type="AlphaFoldDB" id="A0A3R7M4Q7"/>
<protein>
    <recommendedName>
        <fullName evidence="2">SRP9 domain-containing protein</fullName>
    </recommendedName>
</protein>
<dbReference type="Proteomes" id="UP000283509">
    <property type="component" value="Unassembled WGS sequence"/>
</dbReference>
<dbReference type="GO" id="GO:0005786">
    <property type="term" value="C:signal recognition particle, endoplasmic reticulum targeting"/>
    <property type="evidence" value="ECO:0007669"/>
    <property type="project" value="UniProtKB-KW"/>
</dbReference>
<dbReference type="InterPro" id="IPR039432">
    <property type="entry name" value="SRP9_dom"/>
</dbReference>
<keyword evidence="4" id="KW-1185">Reference proteome</keyword>
<evidence type="ECO:0000259" key="2">
    <source>
        <dbReference type="Pfam" id="PF05486"/>
    </source>
</evidence>
<evidence type="ECO:0000313" key="4">
    <source>
        <dbReference type="Proteomes" id="UP000283509"/>
    </source>
</evidence>
<dbReference type="PANTHER" id="PTHR12834">
    <property type="entry name" value="SIGNAL RECOGNITION PARTICLE 9 KDA PROTEIN"/>
    <property type="match status" value="1"/>
</dbReference>
<dbReference type="EMBL" id="QCYY01002237">
    <property type="protein sequence ID" value="ROT71860.1"/>
    <property type="molecule type" value="Genomic_DNA"/>
</dbReference>
<dbReference type="STRING" id="6689.A0A3R7M4Q7"/>
<dbReference type="Pfam" id="PF05486">
    <property type="entry name" value="SRP9-21"/>
    <property type="match status" value="1"/>
</dbReference>
<dbReference type="PANTHER" id="PTHR12834:SF12">
    <property type="entry name" value="SIGNAL RECOGNITION PARTICLE 9 KDA PROTEIN"/>
    <property type="match status" value="1"/>
</dbReference>
<dbReference type="GO" id="GO:0008312">
    <property type="term" value="F:7S RNA binding"/>
    <property type="evidence" value="ECO:0007669"/>
    <property type="project" value="InterPro"/>
</dbReference>
<dbReference type="InterPro" id="IPR039914">
    <property type="entry name" value="SRP9-like"/>
</dbReference>
<dbReference type="Gene3D" id="3.30.720.10">
    <property type="entry name" value="Signal recognition particle alu RNA binding heterodimer, srp9/1"/>
    <property type="match status" value="1"/>
</dbReference>
<dbReference type="SUPFAM" id="SSF54762">
    <property type="entry name" value="Signal recognition particle alu RNA binding heterodimer, SRP9/14"/>
    <property type="match status" value="1"/>
</dbReference>